<dbReference type="AlphaFoldDB" id="A0A1L7X8A5"/>
<dbReference type="STRING" id="576137.A0A1L7X8A5"/>
<evidence type="ECO:0000256" key="1">
    <source>
        <dbReference type="SAM" id="MobiDB-lite"/>
    </source>
</evidence>
<dbReference type="OrthoDB" id="413885at2759"/>
<dbReference type="SUPFAM" id="SSF49344">
    <property type="entry name" value="CBD9-like"/>
    <property type="match status" value="1"/>
</dbReference>
<keyword evidence="2" id="KW-0732">Signal</keyword>
<feature type="region of interest" description="Disordered" evidence="1">
    <location>
        <begin position="213"/>
        <end position="248"/>
    </location>
</feature>
<reference evidence="4 5" key="1">
    <citation type="submission" date="2016-03" db="EMBL/GenBank/DDBJ databases">
        <authorList>
            <person name="Ploux O."/>
        </authorList>
    </citation>
    <scope>NUCLEOTIDE SEQUENCE [LARGE SCALE GENOMIC DNA]</scope>
    <source>
        <strain evidence="4 5">UAMH 11012</strain>
    </source>
</reference>
<accession>A0A1L7X8A5</accession>
<dbReference type="CDD" id="cd09630">
    <property type="entry name" value="CDH_like_cytochrome"/>
    <property type="match status" value="1"/>
</dbReference>
<dbReference type="Proteomes" id="UP000184330">
    <property type="component" value="Unassembled WGS sequence"/>
</dbReference>
<dbReference type="PANTHER" id="PTHR47190:SF4">
    <property type="entry name" value="DEHYDROGENASE, PUTATIVE-RELATED"/>
    <property type="match status" value="1"/>
</dbReference>
<dbReference type="InterPro" id="IPR053208">
    <property type="entry name" value="GMC_Oxidoreductase_CD"/>
</dbReference>
<feature type="signal peptide" evidence="2">
    <location>
        <begin position="1"/>
        <end position="20"/>
    </location>
</feature>
<feature type="domain" description="Cellobiose dehydrogenase-like cytochrome" evidence="3">
    <location>
        <begin position="26"/>
        <end position="203"/>
    </location>
</feature>
<dbReference type="Gene3D" id="2.60.40.1210">
    <property type="entry name" value="Cellobiose dehydrogenase, cytochrome domain"/>
    <property type="match status" value="1"/>
</dbReference>
<protein>
    <recommendedName>
        <fullName evidence="3">Cellobiose dehydrogenase-like cytochrome domain-containing protein</fullName>
    </recommendedName>
</protein>
<evidence type="ECO:0000313" key="4">
    <source>
        <dbReference type="EMBL" id="CZR61237.1"/>
    </source>
</evidence>
<sequence>MHLSILSFLSIFLLTNPTTAQITSAFTDPVTNISFQRFFGAKTSFAFGIALPTNPSTDFIGQISCPCPSNTCWGGISLADDMVGPLLLAAWPNGNTVQSSFRLAKIEDASPLVVNGNFSVKTIEKGTSVNGTHMLFTFLCQNCIDSKLGFAASDTNAGVFEMGWALADTAVSNAADPAAELTFHNKGFDSFDAQLSLARSASFGEWAALAGVQSNGSTTPVPAAVPGTGSSFGGDSDDDDEDEDEDDD</sequence>
<dbReference type="EMBL" id="FJOG01000017">
    <property type="protein sequence ID" value="CZR61237.1"/>
    <property type="molecule type" value="Genomic_DNA"/>
</dbReference>
<evidence type="ECO:0000313" key="5">
    <source>
        <dbReference type="Proteomes" id="UP000184330"/>
    </source>
</evidence>
<dbReference type="InterPro" id="IPR015920">
    <property type="entry name" value="Cellobiose_DH-like_cyt"/>
</dbReference>
<organism evidence="4 5">
    <name type="scientific">Phialocephala subalpina</name>
    <dbReference type="NCBI Taxonomy" id="576137"/>
    <lineage>
        <taxon>Eukaryota</taxon>
        <taxon>Fungi</taxon>
        <taxon>Dikarya</taxon>
        <taxon>Ascomycota</taxon>
        <taxon>Pezizomycotina</taxon>
        <taxon>Leotiomycetes</taxon>
        <taxon>Helotiales</taxon>
        <taxon>Mollisiaceae</taxon>
        <taxon>Phialocephala</taxon>
        <taxon>Phialocephala fortinii species complex</taxon>
    </lineage>
</organism>
<keyword evidence="5" id="KW-1185">Reference proteome</keyword>
<feature type="compositionally biased region" description="Acidic residues" evidence="1">
    <location>
        <begin position="235"/>
        <end position="248"/>
    </location>
</feature>
<dbReference type="PANTHER" id="PTHR47190">
    <property type="entry name" value="DEHYDROGENASE, PUTATIVE-RELATED"/>
    <property type="match status" value="1"/>
</dbReference>
<gene>
    <name evidence="4" type="ORF">PAC_11133</name>
</gene>
<name>A0A1L7X8A5_9HELO</name>
<evidence type="ECO:0000259" key="3">
    <source>
        <dbReference type="Pfam" id="PF16010"/>
    </source>
</evidence>
<dbReference type="Pfam" id="PF16010">
    <property type="entry name" value="CDH-cyt"/>
    <property type="match status" value="1"/>
</dbReference>
<evidence type="ECO:0000256" key="2">
    <source>
        <dbReference type="SAM" id="SignalP"/>
    </source>
</evidence>
<feature type="chain" id="PRO_5012996107" description="Cellobiose dehydrogenase-like cytochrome domain-containing protein" evidence="2">
    <location>
        <begin position="21"/>
        <end position="248"/>
    </location>
</feature>
<proteinExistence type="predicted"/>